<gene>
    <name evidence="1" type="ORF">ERS008530_04278</name>
</gene>
<accession>A0A0T9N008</accession>
<protein>
    <submittedName>
        <fullName evidence="1">Uncharacterized protein</fullName>
    </submittedName>
</protein>
<evidence type="ECO:0000313" key="2">
    <source>
        <dbReference type="Proteomes" id="UP000038750"/>
    </source>
</evidence>
<reference evidence="1 2" key="1">
    <citation type="submission" date="2015-03" db="EMBL/GenBank/DDBJ databases">
        <authorList>
            <person name="Murphy D."/>
        </authorList>
    </citation>
    <scope>NUCLEOTIDE SEQUENCE [LARGE SCALE GENOMIC DNA]</scope>
    <source>
        <strain evidence="1 2">BR165/97</strain>
    </source>
</reference>
<sequence>MKEIFVDRKNKGNVTYRVTLSDDAGRVYLFVQKLMKKGSKEPGKKVTKEIVKEFSFYTDEVNLFKDKMNDEIMYLFCIEAIGKTKND</sequence>
<dbReference type="AlphaFoldDB" id="A0A0T9N008"/>
<organism evidence="1 2">
    <name type="scientific">Yersinia intermedia</name>
    <dbReference type="NCBI Taxonomy" id="631"/>
    <lineage>
        <taxon>Bacteria</taxon>
        <taxon>Pseudomonadati</taxon>
        <taxon>Pseudomonadota</taxon>
        <taxon>Gammaproteobacteria</taxon>
        <taxon>Enterobacterales</taxon>
        <taxon>Yersiniaceae</taxon>
        <taxon>Yersinia</taxon>
    </lineage>
</organism>
<evidence type="ECO:0000313" key="1">
    <source>
        <dbReference type="EMBL" id="CNG63858.1"/>
    </source>
</evidence>
<proteinExistence type="predicted"/>
<dbReference type="Proteomes" id="UP000038750">
    <property type="component" value="Unassembled WGS sequence"/>
</dbReference>
<name>A0A0T9N008_YERIN</name>
<dbReference type="OrthoDB" id="6637915at2"/>
<dbReference type="EMBL" id="CPZJ01000024">
    <property type="protein sequence ID" value="CNG63858.1"/>
    <property type="molecule type" value="Genomic_DNA"/>
</dbReference>